<proteinExistence type="inferred from homology"/>
<dbReference type="PANTHER" id="PTHR34039">
    <property type="entry name" value="UPF0102 PROTEIN YRAN"/>
    <property type="match status" value="1"/>
</dbReference>
<dbReference type="NCBIfam" id="NF009150">
    <property type="entry name" value="PRK12497.1-3"/>
    <property type="match status" value="1"/>
</dbReference>
<dbReference type="HAMAP" id="MF_00048">
    <property type="entry name" value="UPF0102"/>
    <property type="match status" value="1"/>
</dbReference>
<dbReference type="EMBL" id="UOFX01000069">
    <property type="protein sequence ID" value="VAX10240.1"/>
    <property type="molecule type" value="Genomic_DNA"/>
</dbReference>
<dbReference type="InterPro" id="IPR011856">
    <property type="entry name" value="tRNA_endonuc-like_dom_sf"/>
</dbReference>
<dbReference type="InterPro" id="IPR011335">
    <property type="entry name" value="Restrct_endonuc-II-like"/>
</dbReference>
<dbReference type="SUPFAM" id="SSF52980">
    <property type="entry name" value="Restriction endonuclease-like"/>
    <property type="match status" value="1"/>
</dbReference>
<dbReference type="NCBIfam" id="TIGR00252">
    <property type="entry name" value="YraN family protein"/>
    <property type="match status" value="1"/>
</dbReference>
<organism evidence="1">
    <name type="scientific">hydrothermal vent metagenome</name>
    <dbReference type="NCBI Taxonomy" id="652676"/>
    <lineage>
        <taxon>unclassified sequences</taxon>
        <taxon>metagenomes</taxon>
        <taxon>ecological metagenomes</taxon>
    </lineage>
</organism>
<dbReference type="AlphaFoldDB" id="A0A3B1BI54"/>
<dbReference type="InterPro" id="IPR003509">
    <property type="entry name" value="UPF0102_YraN-like"/>
</dbReference>
<dbReference type="CDD" id="cd20736">
    <property type="entry name" value="PoNe_Nuclease"/>
    <property type="match status" value="1"/>
</dbReference>
<dbReference type="Pfam" id="PF02021">
    <property type="entry name" value="UPF0102"/>
    <property type="match status" value="1"/>
</dbReference>
<sequence length="125" mass="14170">MTAPGRRETGTKAEIIALAHLEQQGLRHVASNYRCRMGEIDLIMQDGTVLVFAEVRYRNSTNFGSAAESVTPAKQQRIINTANHYLQSRHKRKPPPCRFDMIAIVGKELQDIQWLQDAFQIGGKY</sequence>
<reference evidence="1" key="1">
    <citation type="submission" date="2018-06" db="EMBL/GenBank/DDBJ databases">
        <authorList>
            <person name="Zhirakovskaya E."/>
        </authorList>
    </citation>
    <scope>NUCLEOTIDE SEQUENCE</scope>
</reference>
<evidence type="ECO:0000313" key="1">
    <source>
        <dbReference type="EMBL" id="VAX10240.1"/>
    </source>
</evidence>
<dbReference type="GO" id="GO:0003676">
    <property type="term" value="F:nucleic acid binding"/>
    <property type="evidence" value="ECO:0007669"/>
    <property type="project" value="InterPro"/>
</dbReference>
<name>A0A3B1BI54_9ZZZZ</name>
<dbReference type="PANTHER" id="PTHR34039:SF1">
    <property type="entry name" value="UPF0102 PROTEIN YRAN"/>
    <property type="match status" value="1"/>
</dbReference>
<accession>A0A3B1BI54</accession>
<protein>
    <submittedName>
        <fullName evidence="1">UPF0102 protein YraN</fullName>
    </submittedName>
</protein>
<dbReference type="Gene3D" id="3.40.1350.10">
    <property type="match status" value="1"/>
</dbReference>
<gene>
    <name evidence="1" type="ORF">MNBD_GAMMA26-2600</name>
</gene>